<evidence type="ECO:0000313" key="2">
    <source>
        <dbReference type="Proteomes" id="UP000509626"/>
    </source>
</evidence>
<proteinExistence type="predicted"/>
<reference evidence="1 2" key="1">
    <citation type="submission" date="2020-06" db="EMBL/GenBank/DDBJ databases">
        <title>NJ-3-1, isolated from saline soil.</title>
        <authorList>
            <person name="Cui H.L."/>
            <person name="Shi X."/>
        </authorList>
    </citation>
    <scope>NUCLEOTIDE SEQUENCE [LARGE SCALE GENOMIC DNA]</scope>
    <source>
        <strain evidence="1 2">NJ-3-1</strain>
    </source>
</reference>
<dbReference type="Proteomes" id="UP000509626">
    <property type="component" value="Chromosome"/>
</dbReference>
<dbReference type="RefSeq" id="WP_179267216.1">
    <property type="nucleotide sequence ID" value="NZ_CP058579.1"/>
</dbReference>
<keyword evidence="2" id="KW-1185">Reference proteome</keyword>
<protein>
    <submittedName>
        <fullName evidence="1">Uncharacterized protein</fullName>
    </submittedName>
</protein>
<organism evidence="1 2">
    <name type="scientific">Halorarum salinum</name>
    <dbReference type="NCBI Taxonomy" id="2743089"/>
    <lineage>
        <taxon>Archaea</taxon>
        <taxon>Methanobacteriati</taxon>
        <taxon>Methanobacteriota</taxon>
        <taxon>Stenosarchaea group</taxon>
        <taxon>Halobacteria</taxon>
        <taxon>Halobacteriales</taxon>
        <taxon>Haloferacaceae</taxon>
        <taxon>Halorarum</taxon>
    </lineage>
</organism>
<name>A0A7D5L8S4_9EURY</name>
<dbReference type="GeneID" id="56036246"/>
<gene>
    <name evidence="1" type="ORF">HUG12_02265</name>
</gene>
<dbReference type="OrthoDB" id="205738at2157"/>
<evidence type="ECO:0000313" key="1">
    <source>
        <dbReference type="EMBL" id="QLG60630.1"/>
    </source>
</evidence>
<dbReference type="EMBL" id="CP058579">
    <property type="protein sequence ID" value="QLG60630.1"/>
    <property type="molecule type" value="Genomic_DNA"/>
</dbReference>
<dbReference type="KEGG" id="halu:HUG12_02265"/>
<dbReference type="AlphaFoldDB" id="A0A7D5L8S4"/>
<dbReference type="InterPro" id="IPR057175">
    <property type="entry name" value="DUF7853"/>
</dbReference>
<dbReference type="Pfam" id="PF25251">
    <property type="entry name" value="DUF7853"/>
    <property type="match status" value="1"/>
</dbReference>
<sequence>MPAPVRDRTALLDVTREEAWVVHSALMEQLRADAAGDGDPDGDAVEVDALERLERSPVQFTPDEARAVREALVEYLAHAPPRDRAPGRAALRTTESVLG</sequence>
<accession>A0A7D5L8S4</accession>